<gene>
    <name evidence="1" type="ORF">DPMN_031780</name>
</gene>
<dbReference type="AlphaFoldDB" id="A0A9D4M3F0"/>
<comment type="caution">
    <text evidence="1">The sequence shown here is derived from an EMBL/GenBank/DDBJ whole genome shotgun (WGS) entry which is preliminary data.</text>
</comment>
<accession>A0A9D4M3F0</accession>
<proteinExistence type="predicted"/>
<reference evidence="1" key="1">
    <citation type="journal article" date="2019" name="bioRxiv">
        <title>The Genome of the Zebra Mussel, Dreissena polymorpha: A Resource for Invasive Species Research.</title>
        <authorList>
            <person name="McCartney M.A."/>
            <person name="Auch B."/>
            <person name="Kono T."/>
            <person name="Mallez S."/>
            <person name="Zhang Y."/>
            <person name="Obille A."/>
            <person name="Becker A."/>
            <person name="Abrahante J.E."/>
            <person name="Garbe J."/>
            <person name="Badalamenti J.P."/>
            <person name="Herman A."/>
            <person name="Mangelson H."/>
            <person name="Liachko I."/>
            <person name="Sullivan S."/>
            <person name="Sone E.D."/>
            <person name="Koren S."/>
            <person name="Silverstein K.A.T."/>
            <person name="Beckman K.B."/>
            <person name="Gohl D.M."/>
        </authorList>
    </citation>
    <scope>NUCLEOTIDE SEQUENCE</scope>
    <source>
        <strain evidence="1">Duluth1</strain>
        <tissue evidence="1">Whole animal</tissue>
    </source>
</reference>
<dbReference type="EMBL" id="JAIWYP010000002">
    <property type="protein sequence ID" value="KAH3868629.1"/>
    <property type="molecule type" value="Genomic_DNA"/>
</dbReference>
<evidence type="ECO:0000313" key="1">
    <source>
        <dbReference type="EMBL" id="KAH3868629.1"/>
    </source>
</evidence>
<name>A0A9D4M3F0_DREPO</name>
<dbReference type="Proteomes" id="UP000828390">
    <property type="component" value="Unassembled WGS sequence"/>
</dbReference>
<evidence type="ECO:0000313" key="2">
    <source>
        <dbReference type="Proteomes" id="UP000828390"/>
    </source>
</evidence>
<reference evidence="1" key="2">
    <citation type="submission" date="2020-11" db="EMBL/GenBank/DDBJ databases">
        <authorList>
            <person name="McCartney M.A."/>
            <person name="Auch B."/>
            <person name="Kono T."/>
            <person name="Mallez S."/>
            <person name="Becker A."/>
            <person name="Gohl D.M."/>
            <person name="Silverstein K.A.T."/>
            <person name="Koren S."/>
            <person name="Bechman K.B."/>
            <person name="Herman A."/>
            <person name="Abrahante J.E."/>
            <person name="Garbe J."/>
        </authorList>
    </citation>
    <scope>NUCLEOTIDE SEQUENCE</scope>
    <source>
        <strain evidence="1">Duluth1</strain>
        <tissue evidence="1">Whole animal</tissue>
    </source>
</reference>
<protein>
    <recommendedName>
        <fullName evidence="3">LRAT domain-containing protein</fullName>
    </recommendedName>
</protein>
<organism evidence="1 2">
    <name type="scientific">Dreissena polymorpha</name>
    <name type="common">Zebra mussel</name>
    <name type="synonym">Mytilus polymorpha</name>
    <dbReference type="NCBI Taxonomy" id="45954"/>
    <lineage>
        <taxon>Eukaryota</taxon>
        <taxon>Metazoa</taxon>
        <taxon>Spiralia</taxon>
        <taxon>Lophotrochozoa</taxon>
        <taxon>Mollusca</taxon>
        <taxon>Bivalvia</taxon>
        <taxon>Autobranchia</taxon>
        <taxon>Heteroconchia</taxon>
        <taxon>Euheterodonta</taxon>
        <taxon>Imparidentia</taxon>
        <taxon>Neoheterodontei</taxon>
        <taxon>Myida</taxon>
        <taxon>Dreissenoidea</taxon>
        <taxon>Dreissenidae</taxon>
        <taxon>Dreissena</taxon>
    </lineage>
</organism>
<sequence>MRLIRHIGDIKVGDVIVYKGIVAKVTQNNEYEGFVDVIHYGADSLFAKRTVAEECTVLNLRKQAVYVMSFDCRTFEADIVVQRARSRLGEKRHNLSHNTSLQFVEWAKAGKHVLSTQQTTYGTLHLYNVYSWCDLQKGSIVEFTYYGLNHQGIPTDFDEEKKTITVIHYGAHSLFATNTVMEDILDMDLKTQSLKMYRCGDDMPFNEPDVVVRKAKERLGEQNWRAGNRSWDFCLQCLFVTDTENEDILDNHTEFH</sequence>
<evidence type="ECO:0008006" key="3">
    <source>
        <dbReference type="Google" id="ProtNLM"/>
    </source>
</evidence>
<keyword evidence="2" id="KW-1185">Reference proteome</keyword>